<organism evidence="2 3">
    <name type="scientific">Cesiribacter andamanensis AMV16</name>
    <dbReference type="NCBI Taxonomy" id="1279009"/>
    <lineage>
        <taxon>Bacteria</taxon>
        <taxon>Pseudomonadati</taxon>
        <taxon>Bacteroidota</taxon>
        <taxon>Cytophagia</taxon>
        <taxon>Cytophagales</taxon>
        <taxon>Cesiribacteraceae</taxon>
        <taxon>Cesiribacter</taxon>
    </lineage>
</organism>
<evidence type="ECO:0000313" key="3">
    <source>
        <dbReference type="Proteomes" id="UP000011910"/>
    </source>
</evidence>
<sequence length="35" mass="4320">MEQPDKFSNDEILKRVVIGFLFFTYLFIFIKIMYL</sequence>
<dbReference type="Proteomes" id="UP000011910">
    <property type="component" value="Unassembled WGS sequence"/>
</dbReference>
<keyword evidence="3" id="KW-1185">Reference proteome</keyword>
<keyword evidence="1" id="KW-0472">Membrane</keyword>
<keyword evidence="1" id="KW-1133">Transmembrane helix</keyword>
<name>M7N7Q4_9BACT</name>
<proteinExistence type="predicted"/>
<evidence type="ECO:0000313" key="2">
    <source>
        <dbReference type="EMBL" id="EMR04643.1"/>
    </source>
</evidence>
<protein>
    <submittedName>
        <fullName evidence="2">Uncharacterized protein</fullName>
    </submittedName>
</protein>
<dbReference type="AlphaFoldDB" id="M7N7Q4"/>
<accession>M7N7Q4</accession>
<keyword evidence="1" id="KW-0812">Transmembrane</keyword>
<evidence type="ECO:0000256" key="1">
    <source>
        <dbReference type="SAM" id="Phobius"/>
    </source>
</evidence>
<gene>
    <name evidence="2" type="ORF">ADICEAN_00246</name>
</gene>
<dbReference type="EMBL" id="AODQ01000003">
    <property type="protein sequence ID" value="EMR04643.1"/>
    <property type="molecule type" value="Genomic_DNA"/>
</dbReference>
<comment type="caution">
    <text evidence="2">The sequence shown here is derived from an EMBL/GenBank/DDBJ whole genome shotgun (WGS) entry which is preliminary data.</text>
</comment>
<feature type="transmembrane region" description="Helical" evidence="1">
    <location>
        <begin position="12"/>
        <end position="34"/>
    </location>
</feature>
<reference evidence="2 3" key="1">
    <citation type="journal article" date="2013" name="Genome Announc.">
        <title>Draft Genome Sequence of Cesiribacter andamanensis Strain AMV16T, Isolated from a Soil Sample from a Mud Volcano in the Andaman Islands, India.</title>
        <authorList>
            <person name="Shivaji S."/>
            <person name="Ara S."/>
            <person name="Begum Z."/>
            <person name="Srinivas T.N."/>
            <person name="Singh A."/>
            <person name="Kumar Pinnaka A."/>
        </authorList>
    </citation>
    <scope>NUCLEOTIDE SEQUENCE [LARGE SCALE GENOMIC DNA]</scope>
    <source>
        <strain evidence="2 3">AMV16</strain>
    </source>
</reference>